<dbReference type="Proteomes" id="UP000503447">
    <property type="component" value="Chromosome"/>
</dbReference>
<evidence type="ECO:0000313" key="1">
    <source>
        <dbReference type="EMBL" id="QJW94771.1"/>
    </source>
</evidence>
<dbReference type="KEGG" id="ftj:FTUN_2294"/>
<evidence type="ECO:0000313" key="2">
    <source>
        <dbReference type="Proteomes" id="UP000503447"/>
    </source>
</evidence>
<protein>
    <submittedName>
        <fullName evidence="1">Uncharacterized protein</fullName>
    </submittedName>
</protein>
<reference evidence="2" key="1">
    <citation type="submission" date="2020-05" db="EMBL/GenBank/DDBJ databases">
        <title>Frigoriglobus tundricola gen. nov., sp. nov., a psychrotolerant cellulolytic planctomycete of the family Gemmataceae with two divergent copies of 16S rRNA gene.</title>
        <authorList>
            <person name="Kulichevskaya I.S."/>
            <person name="Ivanova A.A."/>
            <person name="Naumoff D.G."/>
            <person name="Beletsky A.V."/>
            <person name="Rijpstra W.I.C."/>
            <person name="Sinninghe Damste J.S."/>
            <person name="Mardanov A.V."/>
            <person name="Ravin N.V."/>
            <person name="Dedysh S.N."/>
        </authorList>
    </citation>
    <scope>NUCLEOTIDE SEQUENCE [LARGE SCALE GENOMIC DNA]</scope>
    <source>
        <strain evidence="2">PL17</strain>
    </source>
</reference>
<organism evidence="1 2">
    <name type="scientific">Frigoriglobus tundricola</name>
    <dbReference type="NCBI Taxonomy" id="2774151"/>
    <lineage>
        <taxon>Bacteria</taxon>
        <taxon>Pseudomonadati</taxon>
        <taxon>Planctomycetota</taxon>
        <taxon>Planctomycetia</taxon>
        <taxon>Gemmatales</taxon>
        <taxon>Gemmataceae</taxon>
        <taxon>Frigoriglobus</taxon>
    </lineage>
</organism>
<name>A0A6M5YNE9_9BACT</name>
<dbReference type="AlphaFoldDB" id="A0A6M5YNE9"/>
<dbReference type="RefSeq" id="WP_171470693.1">
    <property type="nucleotide sequence ID" value="NZ_CP053452.2"/>
</dbReference>
<sequence length="101" mass="11004">MIPTMLSVLLTLNSTQSLNQPDPFRGTQESVAPKLNHSSGGMTLEALHGLPLTRPVYAPPQPQVWIYQPYIGGYSRSPGMGGYLPPGTGRSYGALGFGWWW</sequence>
<dbReference type="EMBL" id="CP053452">
    <property type="protein sequence ID" value="QJW94771.1"/>
    <property type="molecule type" value="Genomic_DNA"/>
</dbReference>
<accession>A0A6M5YNE9</accession>
<gene>
    <name evidence="1" type="ORF">FTUN_2294</name>
</gene>
<keyword evidence="2" id="KW-1185">Reference proteome</keyword>
<proteinExistence type="predicted"/>